<evidence type="ECO:0000259" key="1">
    <source>
        <dbReference type="Pfam" id="PF06985"/>
    </source>
</evidence>
<dbReference type="RefSeq" id="XP_040768742.1">
    <property type="nucleotide sequence ID" value="XM_040902165.1"/>
</dbReference>
<dbReference type="OrthoDB" id="2426273at2759"/>
<keyword evidence="3" id="KW-1185">Reference proteome</keyword>
<dbReference type="PANTHER" id="PTHR39596:SF2">
    <property type="entry name" value="HET DOMAIN PROTEIN (AFU_ORTHOLOGUE AFUA_1G17550)-RELATED"/>
    <property type="match status" value="1"/>
</dbReference>
<dbReference type="AlphaFoldDB" id="A0A165GYK4"/>
<dbReference type="PANTHER" id="PTHR39596">
    <property type="match status" value="1"/>
</dbReference>
<dbReference type="Pfam" id="PF06985">
    <property type="entry name" value="HET"/>
    <property type="match status" value="1"/>
</dbReference>
<dbReference type="EMBL" id="KV427608">
    <property type="protein sequence ID" value="KZT11002.1"/>
    <property type="molecule type" value="Genomic_DNA"/>
</dbReference>
<dbReference type="STRING" id="1314785.A0A165GYK4"/>
<protein>
    <recommendedName>
        <fullName evidence="1">Heterokaryon incompatibility domain-containing protein</fullName>
    </recommendedName>
</protein>
<organism evidence="2 3">
    <name type="scientific">Laetiporus sulphureus 93-53</name>
    <dbReference type="NCBI Taxonomy" id="1314785"/>
    <lineage>
        <taxon>Eukaryota</taxon>
        <taxon>Fungi</taxon>
        <taxon>Dikarya</taxon>
        <taxon>Basidiomycota</taxon>
        <taxon>Agaricomycotina</taxon>
        <taxon>Agaricomycetes</taxon>
        <taxon>Polyporales</taxon>
        <taxon>Laetiporus</taxon>
    </lineage>
</organism>
<sequence length="729" mass="81427">MQHPDDAPDKGANRDVVSWCRDTVWLGGPHNGYRLCLSLAEYDACRRYRRRPYSPTSDHDIGFEEAALFQSLLTFGLVEAVTGQKLREEQLIRTSPTGERVISCENLSPVLADFRRRLNDLKEDRSALQVWHDQIEDTLMQAQELLLTGFMDAEQNLLHGVGLEEGTIGKIQYMIAAIGEALTLSRLFKHYTSLEGTRAPHWGWARKYRSKDVYGEEMRARGWCPFTIETFTDRLCVLGYAHSQPPPFRPTTYRSHETCTMLLCKANDVVPGTYRTRHVSEDCGCLFHKPPLSQVTAAILAEQIPVIKVIGSDDQPLQVICMSSDNTPYVAISHVWADGLGSTTESGLPTCQLQRLAALTESLMPGAPFWIDSLCIPEDRTSRKQAIRMMARTYSEAQVVLVIDAGIYSCPVDAPIERRLLAIRASAWVQRLWTLQEALLARELKFLFGGCVVDFKDFLKAGNDDDTNLDPVQTPLLLEVARLWSQRKRIQKDFKLSLSEVVQSLQRRTSSKIEDEPLAIASLLGVNVKKIVDTPRSERMKALLLDLQTIPSSIIFIHDGEKLKNPGFGWAPASFMIDAVASATEETAYCTSDGLIANYYCLHIDSMTFGAKGPYCLLDKVNRCGFWLVGVKTFSDTVGAACNALLLERSPRLDAIVIAGALVSLQQIDTTVRSEEPERIQVQGICTYLGTAGVRFCTFDDLRKLILSGPGYVDEGNVKDSERLTLCIK</sequence>
<proteinExistence type="predicted"/>
<dbReference type="Proteomes" id="UP000076871">
    <property type="component" value="Unassembled WGS sequence"/>
</dbReference>
<feature type="domain" description="Heterokaryon incompatibility" evidence="1">
    <location>
        <begin position="329"/>
        <end position="403"/>
    </location>
</feature>
<dbReference type="InParanoid" id="A0A165GYK4"/>
<evidence type="ECO:0000313" key="2">
    <source>
        <dbReference type="EMBL" id="KZT11002.1"/>
    </source>
</evidence>
<gene>
    <name evidence="2" type="ORF">LAESUDRAFT_360461</name>
</gene>
<reference evidence="2 3" key="1">
    <citation type="journal article" date="2016" name="Mol. Biol. Evol.">
        <title>Comparative Genomics of Early-Diverging Mushroom-Forming Fungi Provides Insights into the Origins of Lignocellulose Decay Capabilities.</title>
        <authorList>
            <person name="Nagy L.G."/>
            <person name="Riley R."/>
            <person name="Tritt A."/>
            <person name="Adam C."/>
            <person name="Daum C."/>
            <person name="Floudas D."/>
            <person name="Sun H."/>
            <person name="Yadav J.S."/>
            <person name="Pangilinan J."/>
            <person name="Larsson K.H."/>
            <person name="Matsuura K."/>
            <person name="Barry K."/>
            <person name="Labutti K."/>
            <person name="Kuo R."/>
            <person name="Ohm R.A."/>
            <person name="Bhattacharya S.S."/>
            <person name="Shirouzu T."/>
            <person name="Yoshinaga Y."/>
            <person name="Martin F.M."/>
            <person name="Grigoriev I.V."/>
            <person name="Hibbett D.S."/>
        </authorList>
    </citation>
    <scope>NUCLEOTIDE SEQUENCE [LARGE SCALE GENOMIC DNA]</scope>
    <source>
        <strain evidence="2 3">93-53</strain>
    </source>
</reference>
<dbReference type="GeneID" id="63819196"/>
<name>A0A165GYK4_9APHY</name>
<accession>A0A165GYK4</accession>
<dbReference type="InterPro" id="IPR010730">
    <property type="entry name" value="HET"/>
</dbReference>
<evidence type="ECO:0000313" key="3">
    <source>
        <dbReference type="Proteomes" id="UP000076871"/>
    </source>
</evidence>